<feature type="region of interest" description="Disordered" evidence="1">
    <location>
        <begin position="68"/>
        <end position="100"/>
    </location>
</feature>
<evidence type="ECO:0008006" key="5">
    <source>
        <dbReference type="Google" id="ProtNLM"/>
    </source>
</evidence>
<evidence type="ECO:0000313" key="3">
    <source>
        <dbReference type="EMBL" id="NIJ24526.1"/>
    </source>
</evidence>
<sequence>MRVGNQWQDVAIRNVSSRGMMLAAETPPSAGEYIEIRKAMLVIVARAVWVRDGVFGIRTQDRIDLGELLEAGKAPPRTAAPQPSEERRSRPRTDETAQRNRERARQFQFVLALVAIVGVAAFLALQVAQLLDVPFAAVRGALGGS</sequence>
<reference evidence="3 4" key="1">
    <citation type="submission" date="2020-03" db="EMBL/GenBank/DDBJ databases">
        <title>Genomic Encyclopedia of Type Strains, Phase IV (KMG-IV): sequencing the most valuable type-strain genomes for metagenomic binning, comparative biology and taxonomic classification.</title>
        <authorList>
            <person name="Goeker M."/>
        </authorList>
    </citation>
    <scope>NUCLEOTIDE SEQUENCE [LARGE SCALE GENOMIC DNA]</scope>
    <source>
        <strain evidence="3 4">DSM 22753</strain>
    </source>
</reference>
<keyword evidence="2" id="KW-0812">Transmembrane</keyword>
<name>A0ABX0U1T0_9SPHN</name>
<evidence type="ECO:0000256" key="1">
    <source>
        <dbReference type="SAM" id="MobiDB-lite"/>
    </source>
</evidence>
<evidence type="ECO:0000313" key="4">
    <source>
        <dbReference type="Proteomes" id="UP000788153"/>
    </source>
</evidence>
<feature type="compositionally biased region" description="Basic and acidic residues" evidence="1">
    <location>
        <begin position="84"/>
        <end position="100"/>
    </location>
</feature>
<protein>
    <recommendedName>
        <fullName evidence="5">PilZ domain-containing protein</fullName>
    </recommendedName>
</protein>
<accession>A0ABX0U1T0</accession>
<proteinExistence type="predicted"/>
<feature type="transmembrane region" description="Helical" evidence="2">
    <location>
        <begin position="109"/>
        <end position="128"/>
    </location>
</feature>
<keyword evidence="2" id="KW-0472">Membrane</keyword>
<evidence type="ECO:0000256" key="2">
    <source>
        <dbReference type="SAM" id="Phobius"/>
    </source>
</evidence>
<comment type="caution">
    <text evidence="3">The sequence shown here is derived from an EMBL/GenBank/DDBJ whole genome shotgun (WGS) entry which is preliminary data.</text>
</comment>
<dbReference type="Proteomes" id="UP000788153">
    <property type="component" value="Unassembled WGS sequence"/>
</dbReference>
<keyword evidence="2" id="KW-1133">Transmembrane helix</keyword>
<dbReference type="EMBL" id="JAASQP010000001">
    <property type="protein sequence ID" value="NIJ24526.1"/>
    <property type="molecule type" value="Genomic_DNA"/>
</dbReference>
<dbReference type="SUPFAM" id="SSF141371">
    <property type="entry name" value="PilZ domain-like"/>
    <property type="match status" value="1"/>
</dbReference>
<gene>
    <name evidence="3" type="ORF">FHT01_002068</name>
</gene>
<keyword evidence="4" id="KW-1185">Reference proteome</keyword>
<organism evidence="3 4">
    <name type="scientific">Sphingomonas japonica</name>
    <dbReference type="NCBI Taxonomy" id="511662"/>
    <lineage>
        <taxon>Bacteria</taxon>
        <taxon>Pseudomonadati</taxon>
        <taxon>Pseudomonadota</taxon>
        <taxon>Alphaproteobacteria</taxon>
        <taxon>Sphingomonadales</taxon>
        <taxon>Sphingomonadaceae</taxon>
        <taxon>Sphingomonas</taxon>
    </lineage>
</organism>